<feature type="region of interest" description="Disordered" evidence="4">
    <location>
        <begin position="515"/>
        <end position="555"/>
    </location>
</feature>
<keyword evidence="5" id="KW-1133">Transmembrane helix</keyword>
<organism evidence="8 9">
    <name type="scientific">Cereibacter ovatus</name>
    <dbReference type="NCBI Taxonomy" id="439529"/>
    <lineage>
        <taxon>Bacteria</taxon>
        <taxon>Pseudomonadati</taxon>
        <taxon>Pseudomonadota</taxon>
        <taxon>Alphaproteobacteria</taxon>
        <taxon>Rhodobacterales</taxon>
        <taxon>Paracoccaceae</taxon>
        <taxon>Cereibacter</taxon>
    </lineage>
</organism>
<dbReference type="InterPro" id="IPR004089">
    <property type="entry name" value="MCPsignal_dom"/>
</dbReference>
<dbReference type="SUPFAM" id="SSF58104">
    <property type="entry name" value="Methyl-accepting chemotaxis protein (MCP) signaling domain"/>
    <property type="match status" value="1"/>
</dbReference>
<dbReference type="EMBL" id="OAOQ01000005">
    <property type="protein sequence ID" value="SNX70171.1"/>
    <property type="molecule type" value="Genomic_DNA"/>
</dbReference>
<sequence>MRLTIRTKLIATFLAIFVMAGAANLYSLHTIDHLSTEIATLVDRNFEQVRLAERLNAEQMRMKGAVRDHMLAPEGDKAAHVEDLKQSRVFMRAAFDGLMAVSDAADRERLVQYEELWKQSIKMNDKAILLSGEGRVEEARKLLWGDYFSRLQTQRMQIVEELRDASIQRLQLTVAAAEASQRQVMQVMAGGIAIGSVIAIAASLWIIISIGRGLTRALALTRRVADGDLTETAALRGHDEITDLLAALNAMVLNLRDVVGKVTSAVGQVAAGSAEVAATSEQLSQGANEQASATMQASASVEEMAANIKQSAENAVQTEKMALKSADDARESGRAVTDAVGAVRAIADRINVVQEIARQTDLLALNAAVEAARAGEHGRGFAVVASEVRKLAERSQQAAAEISTLSITTARSAVAAGGMIDGLVPDIELTSGLVTDISTASRELSSGAAQVSLAIQQLDTVTQQNNSAAEQLSASAADLSDRAEDLRAAVGYFRLADRTEPASEPAPMPAVQPVARRPAEPAPHPARAPVRNGGFAFELRGPDTEDDGFQRTRVA</sequence>
<feature type="domain" description="HAMP" evidence="7">
    <location>
        <begin position="208"/>
        <end position="260"/>
    </location>
</feature>
<evidence type="ECO:0000256" key="5">
    <source>
        <dbReference type="SAM" id="Phobius"/>
    </source>
</evidence>
<evidence type="ECO:0000256" key="2">
    <source>
        <dbReference type="ARBA" id="ARBA00029447"/>
    </source>
</evidence>
<dbReference type="Pfam" id="PF00672">
    <property type="entry name" value="HAMP"/>
    <property type="match status" value="1"/>
</dbReference>
<name>A0A285CRK8_9RHOB</name>
<dbReference type="PROSITE" id="PS50885">
    <property type="entry name" value="HAMP"/>
    <property type="match status" value="1"/>
</dbReference>
<dbReference type="AlphaFoldDB" id="A0A285CRK8"/>
<proteinExistence type="inferred from homology"/>
<dbReference type="SMART" id="SM00283">
    <property type="entry name" value="MA"/>
    <property type="match status" value="1"/>
</dbReference>
<dbReference type="GO" id="GO:0005886">
    <property type="term" value="C:plasma membrane"/>
    <property type="evidence" value="ECO:0007669"/>
    <property type="project" value="TreeGrafter"/>
</dbReference>
<dbReference type="PANTHER" id="PTHR43531:SF11">
    <property type="entry name" value="METHYL-ACCEPTING CHEMOTAXIS PROTEIN 3"/>
    <property type="match status" value="1"/>
</dbReference>
<dbReference type="GO" id="GO:0004888">
    <property type="term" value="F:transmembrane signaling receptor activity"/>
    <property type="evidence" value="ECO:0007669"/>
    <property type="project" value="InterPro"/>
</dbReference>
<accession>A0A285CRK8</accession>
<dbReference type="PROSITE" id="PS50111">
    <property type="entry name" value="CHEMOTAXIS_TRANSDUC_2"/>
    <property type="match status" value="1"/>
</dbReference>
<dbReference type="InterPro" id="IPR024478">
    <property type="entry name" value="HlyB_4HB_MCP"/>
</dbReference>
<dbReference type="OrthoDB" id="9814362at2"/>
<dbReference type="CDD" id="cd06225">
    <property type="entry name" value="HAMP"/>
    <property type="match status" value="1"/>
</dbReference>
<evidence type="ECO:0000256" key="4">
    <source>
        <dbReference type="SAM" id="MobiDB-lite"/>
    </source>
</evidence>
<keyword evidence="3" id="KW-0807">Transducer</keyword>
<protein>
    <submittedName>
        <fullName evidence="8">Methyl-accepting chemotaxis protein</fullName>
    </submittedName>
</protein>
<evidence type="ECO:0000256" key="1">
    <source>
        <dbReference type="ARBA" id="ARBA00022500"/>
    </source>
</evidence>
<evidence type="ECO:0000259" key="7">
    <source>
        <dbReference type="PROSITE" id="PS50885"/>
    </source>
</evidence>
<dbReference type="InterPro" id="IPR051310">
    <property type="entry name" value="MCP_chemotaxis"/>
</dbReference>
<reference evidence="9" key="1">
    <citation type="submission" date="2017-08" db="EMBL/GenBank/DDBJ databases">
        <authorList>
            <person name="Varghese N."/>
            <person name="Submissions S."/>
        </authorList>
    </citation>
    <scope>NUCLEOTIDE SEQUENCE [LARGE SCALE GENOMIC DNA]</scope>
    <source>
        <strain evidence="9">JA234</strain>
    </source>
</reference>
<evidence type="ECO:0000259" key="6">
    <source>
        <dbReference type="PROSITE" id="PS50111"/>
    </source>
</evidence>
<comment type="similarity">
    <text evidence="2">Belongs to the methyl-accepting chemotaxis (MCP) protein family.</text>
</comment>
<dbReference type="Gene3D" id="1.10.287.950">
    <property type="entry name" value="Methyl-accepting chemotaxis protein"/>
    <property type="match status" value="1"/>
</dbReference>
<dbReference type="RefSeq" id="WP_097030167.1">
    <property type="nucleotide sequence ID" value="NZ_OAOQ01000005.1"/>
</dbReference>
<keyword evidence="5" id="KW-0472">Membrane</keyword>
<keyword evidence="9" id="KW-1185">Reference proteome</keyword>
<evidence type="ECO:0000313" key="9">
    <source>
        <dbReference type="Proteomes" id="UP000219467"/>
    </source>
</evidence>
<dbReference type="PANTHER" id="PTHR43531">
    <property type="entry name" value="PROTEIN ICFG"/>
    <property type="match status" value="1"/>
</dbReference>
<dbReference type="PRINTS" id="PR00260">
    <property type="entry name" value="CHEMTRNSDUCR"/>
</dbReference>
<dbReference type="SMART" id="SM00304">
    <property type="entry name" value="HAMP"/>
    <property type="match status" value="1"/>
</dbReference>
<dbReference type="InterPro" id="IPR004090">
    <property type="entry name" value="Chemotax_Me-accpt_rcpt"/>
</dbReference>
<dbReference type="InterPro" id="IPR003660">
    <property type="entry name" value="HAMP_dom"/>
</dbReference>
<keyword evidence="1" id="KW-0145">Chemotaxis</keyword>
<dbReference type="GO" id="GO:0007165">
    <property type="term" value="P:signal transduction"/>
    <property type="evidence" value="ECO:0007669"/>
    <property type="project" value="UniProtKB-KW"/>
</dbReference>
<keyword evidence="5" id="KW-0812">Transmembrane</keyword>
<feature type="domain" description="Methyl-accepting transducer" evidence="6">
    <location>
        <begin position="265"/>
        <end position="480"/>
    </location>
</feature>
<evidence type="ECO:0000256" key="3">
    <source>
        <dbReference type="PROSITE-ProRule" id="PRU00284"/>
    </source>
</evidence>
<dbReference type="Pfam" id="PF12729">
    <property type="entry name" value="4HB_MCP_1"/>
    <property type="match status" value="1"/>
</dbReference>
<dbReference type="Pfam" id="PF00015">
    <property type="entry name" value="MCPsignal"/>
    <property type="match status" value="1"/>
</dbReference>
<dbReference type="Proteomes" id="UP000219467">
    <property type="component" value="Unassembled WGS sequence"/>
</dbReference>
<evidence type="ECO:0000313" key="8">
    <source>
        <dbReference type="EMBL" id="SNX70171.1"/>
    </source>
</evidence>
<gene>
    <name evidence="8" type="ORF">SAMN05878503_10580</name>
</gene>
<feature type="transmembrane region" description="Helical" evidence="5">
    <location>
        <begin position="187"/>
        <end position="208"/>
    </location>
</feature>
<dbReference type="GO" id="GO:0006935">
    <property type="term" value="P:chemotaxis"/>
    <property type="evidence" value="ECO:0007669"/>
    <property type="project" value="UniProtKB-KW"/>
</dbReference>